<comment type="caution">
    <text evidence="1">The sequence shown here is derived from an EMBL/GenBank/DDBJ whole genome shotgun (WGS) entry which is preliminary data.</text>
</comment>
<organism evidence="1 2">
    <name type="scientific">Algoriphagus aquimarinus</name>
    <dbReference type="NCBI Taxonomy" id="237018"/>
    <lineage>
        <taxon>Bacteria</taxon>
        <taxon>Pseudomonadati</taxon>
        <taxon>Bacteroidota</taxon>
        <taxon>Cytophagia</taxon>
        <taxon>Cytophagales</taxon>
        <taxon>Cyclobacteriaceae</taxon>
        <taxon>Algoriphagus</taxon>
    </lineage>
</organism>
<dbReference type="OrthoDB" id="826458at2"/>
<sequence>MKTKLTLTVDKKIVEKAKLKAASKGISLSKMFEEIFEMENPQIEQTDSQLAASRLLKRLEEMKPTKAPNVSDKSALKNYLREKYG</sequence>
<proteinExistence type="predicted"/>
<name>A0A5C7B436_9BACT</name>
<accession>A0A5C7B436</accession>
<dbReference type="RefSeq" id="WP_146914839.1">
    <property type="nucleotide sequence ID" value="NZ_VORW01000001.1"/>
</dbReference>
<dbReference type="Proteomes" id="UP000321935">
    <property type="component" value="Unassembled WGS sequence"/>
</dbReference>
<dbReference type="Pfam" id="PF19891">
    <property type="entry name" value="DUF6364"/>
    <property type="match status" value="1"/>
</dbReference>
<evidence type="ECO:0000313" key="1">
    <source>
        <dbReference type="EMBL" id="TXE14643.1"/>
    </source>
</evidence>
<evidence type="ECO:0000313" key="2">
    <source>
        <dbReference type="Proteomes" id="UP000321935"/>
    </source>
</evidence>
<protein>
    <submittedName>
        <fullName evidence="1">Uncharacterized protein</fullName>
    </submittedName>
</protein>
<dbReference type="AlphaFoldDB" id="A0A5C7B436"/>
<reference evidence="1 2" key="1">
    <citation type="submission" date="2019-08" db="EMBL/GenBank/DDBJ databases">
        <title>Genomes sequence of Algoriphagus aquimarinus ACAM450.</title>
        <authorList>
            <person name="Bowman J.P."/>
        </authorList>
    </citation>
    <scope>NUCLEOTIDE SEQUENCE [LARGE SCALE GENOMIC DNA]</scope>
    <source>
        <strain evidence="1 2">ACAM 450</strain>
    </source>
</reference>
<gene>
    <name evidence="1" type="ORF">ESV85_03485</name>
</gene>
<dbReference type="InterPro" id="IPR045944">
    <property type="entry name" value="DUF6364"/>
</dbReference>
<dbReference type="EMBL" id="VORW01000001">
    <property type="protein sequence ID" value="TXE14643.1"/>
    <property type="molecule type" value="Genomic_DNA"/>
</dbReference>